<comment type="subunit">
    <text evidence="9">Homomultimerizes to form the nucleocapsid. Binds to viral genomic RNA.</text>
</comment>
<feature type="compositionally biased region" description="Basic and acidic residues" evidence="10">
    <location>
        <begin position="429"/>
        <end position="444"/>
    </location>
</feature>
<name>A0AAX2ZMI1_9RHAB</name>
<dbReference type="RefSeq" id="YP_010805758.1">
    <property type="nucleotide sequence ID" value="NC_077193.1"/>
</dbReference>
<feature type="region of interest" description="Disordered" evidence="10">
    <location>
        <begin position="429"/>
        <end position="473"/>
    </location>
</feature>
<accession>A0AAX2ZMI1</accession>
<dbReference type="Pfam" id="PF03216">
    <property type="entry name" value="Rhabdo_ncap_2"/>
    <property type="match status" value="1"/>
</dbReference>
<keyword evidence="2 9" id="KW-1139">Helical capsid protein</keyword>
<proteinExistence type="inferred from homology"/>
<dbReference type="GO" id="GO:0003723">
    <property type="term" value="F:RNA binding"/>
    <property type="evidence" value="ECO:0007669"/>
    <property type="project" value="UniProtKB-UniRule"/>
</dbReference>
<comment type="subcellular location">
    <subcellularLocation>
        <location evidence="9">Virion</location>
    </subcellularLocation>
    <subcellularLocation>
        <location evidence="9">Host cytoplasm</location>
    </subcellularLocation>
</comment>
<dbReference type="EMBL" id="OM372677">
    <property type="protein sequence ID" value="UKL15216.1"/>
    <property type="molecule type" value="Viral_cRNA"/>
</dbReference>
<keyword evidence="9" id="KW-1035">Host cytoplasm</keyword>
<gene>
    <name evidence="11" type="primary">N</name>
</gene>
<evidence type="ECO:0000256" key="2">
    <source>
        <dbReference type="ARBA" id="ARBA00022497"/>
    </source>
</evidence>
<dbReference type="GeneID" id="80544704"/>
<protein>
    <recommendedName>
        <fullName evidence="1 9">Nucleoprotein</fullName>
        <shortName evidence="9">NP</shortName>
        <shortName evidence="9">Protein N</shortName>
    </recommendedName>
    <alternativeName>
        <fullName evidence="8 9">Nucleocapsid protein</fullName>
    </alternativeName>
</protein>
<dbReference type="GO" id="GO:0019029">
    <property type="term" value="C:helical viral capsid"/>
    <property type="evidence" value="ECO:0007669"/>
    <property type="project" value="UniProtKB-UniRule"/>
</dbReference>
<keyword evidence="12" id="KW-1185">Reference proteome</keyword>
<evidence type="ECO:0000256" key="6">
    <source>
        <dbReference type="ARBA" id="ARBA00023086"/>
    </source>
</evidence>
<evidence type="ECO:0000256" key="5">
    <source>
        <dbReference type="ARBA" id="ARBA00022884"/>
    </source>
</evidence>
<evidence type="ECO:0000256" key="4">
    <source>
        <dbReference type="ARBA" id="ARBA00022844"/>
    </source>
</evidence>
<organism evidence="11 12">
    <name type="scientific">Artemisia capillaris nucleorhabdovirus 1</name>
    <dbReference type="NCBI Taxonomy" id="2912606"/>
    <lineage>
        <taxon>Viruses</taxon>
        <taxon>Riboviria</taxon>
        <taxon>Orthornavirae</taxon>
        <taxon>Negarnaviricota</taxon>
        <taxon>Haploviricotina</taxon>
        <taxon>Monjiviricetes</taxon>
        <taxon>Mononegavirales</taxon>
        <taxon>Rhabdoviridae</taxon>
        <taxon>Betarhabdovirinae</taxon>
        <taxon>Alphanucleorhabdovirus</taxon>
        <taxon>Alphanucleorhabdovirus artemisiae</taxon>
    </lineage>
</organism>
<comment type="function">
    <text evidence="9">Encapsidates the genome, protecting it from nucleases. The encapsidated genomic RNA is termed the nucleocapsid (NC) and serves as template for viral transcription and replication.</text>
</comment>
<dbReference type="Proteomes" id="UP001157169">
    <property type="component" value="Segment"/>
</dbReference>
<evidence type="ECO:0000256" key="3">
    <source>
        <dbReference type="ARBA" id="ARBA00022561"/>
    </source>
</evidence>
<keyword evidence="5 9" id="KW-0694">RNA-binding</keyword>
<dbReference type="GO" id="GO:1990904">
    <property type="term" value="C:ribonucleoprotein complex"/>
    <property type="evidence" value="ECO:0007669"/>
    <property type="project" value="UniProtKB-UniRule"/>
</dbReference>
<evidence type="ECO:0000256" key="1">
    <source>
        <dbReference type="ARBA" id="ARBA00014389"/>
    </source>
</evidence>
<keyword evidence="6 9" id="KW-0543">Viral nucleoprotein</keyword>
<dbReference type="GO" id="GO:0030430">
    <property type="term" value="C:host cell cytoplasm"/>
    <property type="evidence" value="ECO:0007669"/>
    <property type="project" value="UniProtKB-SubCell"/>
</dbReference>
<dbReference type="KEGG" id="vg:80544704"/>
<evidence type="ECO:0000256" key="10">
    <source>
        <dbReference type="SAM" id="MobiDB-lite"/>
    </source>
</evidence>
<evidence type="ECO:0000256" key="7">
    <source>
        <dbReference type="ARBA" id="ARBA00023274"/>
    </source>
</evidence>
<dbReference type="GO" id="GO:0019013">
    <property type="term" value="C:viral nucleocapsid"/>
    <property type="evidence" value="ECO:0007669"/>
    <property type="project" value="UniProtKB-UniRule"/>
</dbReference>
<keyword evidence="7 9" id="KW-0687">Ribonucleoprotein</keyword>
<keyword evidence="3 9" id="KW-0167">Capsid protein</keyword>
<evidence type="ECO:0000256" key="8">
    <source>
        <dbReference type="ARBA" id="ARBA00033344"/>
    </source>
</evidence>
<evidence type="ECO:0000256" key="9">
    <source>
        <dbReference type="RuleBase" id="RU369108"/>
    </source>
</evidence>
<comment type="similarity">
    <text evidence="9">Belongs to the nucleorhabdovirus nucleocapsid protein family.</text>
</comment>
<reference evidence="11 12" key="1">
    <citation type="journal article" date="2022" name="Acta Virol.">
        <title>Artemisia capillaris nucleorhabdovirus 1, a novel member of the genus Alphanucleorhabdovirus, identified in the Artemisia capillaris transcriptome.</title>
        <authorList>
            <person name="Choi D."/>
            <person name="Shin C."/>
            <person name="Shirasu K."/>
            <person name="Ichihashi Y."/>
            <person name="Hahn Y."/>
        </authorList>
    </citation>
    <scope>NUCLEOTIDE SEQUENCE [LARGE SCALE GENOMIC DNA]</scope>
    <source>
        <strain evidence="11">YK</strain>
    </source>
</reference>
<evidence type="ECO:0000313" key="11">
    <source>
        <dbReference type="EMBL" id="UKL15216.1"/>
    </source>
</evidence>
<sequence length="479" mass="53792">MSDLSAYISTPLSGTFPLFRNRDNVPTVGNEAQEEPYIYQSYITWLNDGNTFALERLTDDQVIASWTAIEASMEGNTFSESNMRALVQCALNLRGVIGDNRPLYRELPENAARRYAPAPSTAPIYGGEAMQAGMLMPDMQIRQDQESNTSRAKAICFICAYLVRLITKMDTHLEKSIEDIKKQYGKLYNTQSSLLNNWSPNITWAKRVKTAFDTYPWLKSTVAFAVGEADSSLERNTLDYGLCRMLLFQHLELSGMQIYKMTMTLIAHLNLIEPERFLEWICLPASTETVQKIYQIGITYDGPNHQANKHWKYAKLAKPNYWLSVNVRHNKFLAYLLGDLQVAYGLGGKTEYSDPRNMGALEGMPENQKATAIKVSDTIVKFYEAIEKQQSGGSGPAWRAAMGLAAAPMRAQDRQDPTPEEIRLQQEEAERARILEEERLRQERAANNQGGEGGGGGDVNMADPQPDDRALLADMLGIQ</sequence>
<evidence type="ECO:0000313" key="12">
    <source>
        <dbReference type="Proteomes" id="UP001157169"/>
    </source>
</evidence>
<dbReference type="InterPro" id="IPR004902">
    <property type="entry name" value="Rhabdo_ncap_2"/>
</dbReference>
<keyword evidence="4 9" id="KW-0946">Virion</keyword>